<accession>A0A319D8Z3</accession>
<keyword evidence="1" id="KW-0732">Signal</keyword>
<dbReference type="EMBL" id="KZ825884">
    <property type="protein sequence ID" value="PYH93856.1"/>
    <property type="molecule type" value="Genomic_DNA"/>
</dbReference>
<feature type="signal peptide" evidence="1">
    <location>
        <begin position="1"/>
        <end position="24"/>
    </location>
</feature>
<feature type="chain" id="PRO_5016322514" description="AA1-like domain-containing protein" evidence="1">
    <location>
        <begin position="25"/>
        <end position="156"/>
    </location>
</feature>
<dbReference type="OrthoDB" id="2827561at2759"/>
<keyword evidence="3" id="KW-1185">Reference proteome</keyword>
<evidence type="ECO:0008006" key="4">
    <source>
        <dbReference type="Google" id="ProtNLM"/>
    </source>
</evidence>
<evidence type="ECO:0000256" key="1">
    <source>
        <dbReference type="SAM" id="SignalP"/>
    </source>
</evidence>
<name>A0A319D8Z3_9EURO</name>
<organism evidence="2 3">
    <name type="scientific">Aspergillus ellipticus CBS 707.79</name>
    <dbReference type="NCBI Taxonomy" id="1448320"/>
    <lineage>
        <taxon>Eukaryota</taxon>
        <taxon>Fungi</taxon>
        <taxon>Dikarya</taxon>
        <taxon>Ascomycota</taxon>
        <taxon>Pezizomycotina</taxon>
        <taxon>Eurotiomycetes</taxon>
        <taxon>Eurotiomycetidae</taxon>
        <taxon>Eurotiales</taxon>
        <taxon>Aspergillaceae</taxon>
        <taxon>Aspergillus</taxon>
        <taxon>Aspergillus subgen. Circumdati</taxon>
    </lineage>
</organism>
<evidence type="ECO:0000313" key="3">
    <source>
        <dbReference type="Proteomes" id="UP000247810"/>
    </source>
</evidence>
<dbReference type="Proteomes" id="UP000247810">
    <property type="component" value="Unassembled WGS sequence"/>
</dbReference>
<reference evidence="2 3" key="1">
    <citation type="submission" date="2018-02" db="EMBL/GenBank/DDBJ databases">
        <title>The genomes of Aspergillus section Nigri reveals drivers in fungal speciation.</title>
        <authorList>
            <consortium name="DOE Joint Genome Institute"/>
            <person name="Vesth T.C."/>
            <person name="Nybo J."/>
            <person name="Theobald S."/>
            <person name="Brandl J."/>
            <person name="Frisvad J.C."/>
            <person name="Nielsen K.F."/>
            <person name="Lyhne E.K."/>
            <person name="Kogle M.E."/>
            <person name="Kuo A."/>
            <person name="Riley R."/>
            <person name="Clum A."/>
            <person name="Nolan M."/>
            <person name="Lipzen A."/>
            <person name="Salamov A."/>
            <person name="Henrissat B."/>
            <person name="Wiebenga A."/>
            <person name="De vries R.P."/>
            <person name="Grigoriev I.V."/>
            <person name="Mortensen U.H."/>
            <person name="Andersen M.R."/>
            <person name="Baker S.E."/>
        </authorList>
    </citation>
    <scope>NUCLEOTIDE SEQUENCE [LARGE SCALE GENOMIC DNA]</scope>
    <source>
        <strain evidence="2 3">CBS 707.79</strain>
    </source>
</reference>
<gene>
    <name evidence="2" type="ORF">BO71DRAFT_399367</name>
</gene>
<proteinExistence type="predicted"/>
<protein>
    <recommendedName>
        <fullName evidence="4">AA1-like domain-containing protein</fullName>
    </recommendedName>
</protein>
<sequence length="156" mass="16369">MQFPSSLIAAAALALAAGPQLVSALWECDSGLDALGVEPADGTFYIHYTSYRDSSYKPNGEGSVEPWIRVCNSNDGAWESAMFAVVCTNFEGGSSAQTFDASSIGLDEDLVVYSGEGCDASASDLKGGYIKYGSTEKSLETGCGTRDHGVTCEFTD</sequence>
<dbReference type="VEuPathDB" id="FungiDB:BO71DRAFT_399367"/>
<evidence type="ECO:0000313" key="2">
    <source>
        <dbReference type="EMBL" id="PYH93856.1"/>
    </source>
</evidence>
<dbReference type="AlphaFoldDB" id="A0A319D8Z3"/>